<feature type="transmembrane region" description="Helical" evidence="7">
    <location>
        <begin position="203"/>
        <end position="226"/>
    </location>
</feature>
<feature type="transmembrane region" description="Helical" evidence="7">
    <location>
        <begin position="65"/>
        <end position="87"/>
    </location>
</feature>
<keyword evidence="5 7" id="KW-1133">Transmembrane helix</keyword>
<name>A0A0A0JYN4_9MICO</name>
<evidence type="ECO:0000256" key="7">
    <source>
        <dbReference type="SAM" id="Phobius"/>
    </source>
</evidence>
<keyword evidence="3" id="KW-1003">Cell membrane</keyword>
<evidence type="ECO:0000256" key="3">
    <source>
        <dbReference type="ARBA" id="ARBA00022475"/>
    </source>
</evidence>
<feature type="transmembrane region" description="Helical" evidence="7">
    <location>
        <begin position="164"/>
        <end position="183"/>
    </location>
</feature>
<feature type="transmembrane region" description="Helical" evidence="7">
    <location>
        <begin position="238"/>
        <end position="267"/>
    </location>
</feature>
<evidence type="ECO:0000256" key="4">
    <source>
        <dbReference type="ARBA" id="ARBA00022692"/>
    </source>
</evidence>
<feature type="transmembrane region" description="Helical" evidence="7">
    <location>
        <begin position="6"/>
        <end position="27"/>
    </location>
</feature>
<dbReference type="RefSeq" id="WP_035938275.1">
    <property type="nucleotide sequence ID" value="NZ_AVPL01000035.1"/>
</dbReference>
<keyword evidence="9" id="KW-1185">Reference proteome</keyword>
<evidence type="ECO:0000256" key="6">
    <source>
        <dbReference type="ARBA" id="ARBA00023136"/>
    </source>
</evidence>
<organism evidence="8 9">
    <name type="scientific">Knoellia aerolata DSM 18566</name>
    <dbReference type="NCBI Taxonomy" id="1385519"/>
    <lineage>
        <taxon>Bacteria</taxon>
        <taxon>Bacillati</taxon>
        <taxon>Actinomycetota</taxon>
        <taxon>Actinomycetes</taxon>
        <taxon>Micrococcales</taxon>
        <taxon>Intrasporangiaceae</taxon>
        <taxon>Knoellia</taxon>
    </lineage>
</organism>
<feature type="transmembrane region" description="Helical" evidence="7">
    <location>
        <begin position="94"/>
        <end position="117"/>
    </location>
</feature>
<feature type="transmembrane region" description="Helical" evidence="7">
    <location>
        <begin position="287"/>
        <end position="306"/>
    </location>
</feature>
<dbReference type="eggNOG" id="COG0679">
    <property type="taxonomic scope" value="Bacteria"/>
</dbReference>
<reference evidence="8 9" key="1">
    <citation type="submission" date="2013-08" db="EMBL/GenBank/DDBJ databases">
        <title>The genome sequence of Knoellia aerolata.</title>
        <authorList>
            <person name="Zhu W."/>
            <person name="Wang G."/>
        </authorList>
    </citation>
    <scope>NUCLEOTIDE SEQUENCE [LARGE SCALE GENOMIC DNA]</scope>
    <source>
        <strain evidence="8 9">DSM 18566</strain>
    </source>
</reference>
<evidence type="ECO:0000256" key="1">
    <source>
        <dbReference type="ARBA" id="ARBA00004141"/>
    </source>
</evidence>
<evidence type="ECO:0000256" key="5">
    <source>
        <dbReference type="ARBA" id="ARBA00022989"/>
    </source>
</evidence>
<evidence type="ECO:0000313" key="9">
    <source>
        <dbReference type="Proteomes" id="UP000030013"/>
    </source>
</evidence>
<feature type="transmembrane region" description="Helical" evidence="7">
    <location>
        <begin position="123"/>
        <end position="143"/>
    </location>
</feature>
<evidence type="ECO:0000313" key="8">
    <source>
        <dbReference type="EMBL" id="KGN40656.1"/>
    </source>
</evidence>
<dbReference type="EMBL" id="AVPL01000035">
    <property type="protein sequence ID" value="KGN40656.1"/>
    <property type="molecule type" value="Genomic_DNA"/>
</dbReference>
<proteinExistence type="predicted"/>
<dbReference type="InterPro" id="IPR004776">
    <property type="entry name" value="Mem_transp_PIN-like"/>
</dbReference>
<sequence>MQGVFTGFATIGVVIAVGALLAHLRIVDLTAQRILSQVAFFVGSPALMVMTLSRADVHDVLSRNLVATSAAVLVPVVVYGLLARFVWHRRLGDATIGALSAAYVNAGNLGIPVASYVLGDAALVAPTLLLQLLVLQPIALALLDADALGRAPSLLQLVTRPFRNPLTLGSLLGVLLSVTGWTLPDVVGNPLELLGNLAVPSMLIAYGIALRLGPGLGAAGSVAELVTTSALKLVVQPLVAYAVAHVALGVDGPALLAIVVTSALPTAQNIFVHATRYDRGTVLARDTILITTVGAVPVILLVAALLG</sequence>
<comment type="subcellular location">
    <subcellularLocation>
        <location evidence="1">Membrane</location>
        <topology evidence="1">Multi-pass membrane protein</topology>
    </subcellularLocation>
</comment>
<dbReference type="AlphaFoldDB" id="A0A0A0JYN4"/>
<dbReference type="GO" id="GO:0055085">
    <property type="term" value="P:transmembrane transport"/>
    <property type="evidence" value="ECO:0007669"/>
    <property type="project" value="InterPro"/>
</dbReference>
<dbReference type="PANTHER" id="PTHR36838:SF1">
    <property type="entry name" value="SLR1864 PROTEIN"/>
    <property type="match status" value="1"/>
</dbReference>
<accession>A0A0A0JYN4</accession>
<feature type="transmembrane region" description="Helical" evidence="7">
    <location>
        <begin position="34"/>
        <end position="53"/>
    </location>
</feature>
<dbReference type="GO" id="GO:0016020">
    <property type="term" value="C:membrane"/>
    <property type="evidence" value="ECO:0007669"/>
    <property type="project" value="UniProtKB-SubCell"/>
</dbReference>
<evidence type="ECO:0000256" key="2">
    <source>
        <dbReference type="ARBA" id="ARBA00022448"/>
    </source>
</evidence>
<dbReference type="Pfam" id="PF03547">
    <property type="entry name" value="Mem_trans"/>
    <property type="match status" value="1"/>
</dbReference>
<protein>
    <submittedName>
        <fullName evidence="8">Transport integral membrane protein</fullName>
    </submittedName>
</protein>
<dbReference type="OrthoDB" id="5405318at2"/>
<dbReference type="PANTHER" id="PTHR36838">
    <property type="entry name" value="AUXIN EFFLUX CARRIER FAMILY PROTEIN"/>
    <property type="match status" value="1"/>
</dbReference>
<dbReference type="STRING" id="1385519.N801_10405"/>
<keyword evidence="4 7" id="KW-0812">Transmembrane</keyword>
<keyword evidence="6 7" id="KW-0472">Membrane</keyword>
<keyword evidence="2" id="KW-0813">Transport</keyword>
<comment type="caution">
    <text evidence="8">The sequence shown here is derived from an EMBL/GenBank/DDBJ whole genome shotgun (WGS) entry which is preliminary data.</text>
</comment>
<gene>
    <name evidence="8" type="ORF">N801_10405</name>
</gene>
<dbReference type="Proteomes" id="UP000030013">
    <property type="component" value="Unassembled WGS sequence"/>
</dbReference>